<dbReference type="InterPro" id="IPR054208">
    <property type="entry name" value="DUF6914"/>
</dbReference>
<accession>A0A5K1JZ15</accession>
<evidence type="ECO:0000313" key="1">
    <source>
        <dbReference type="EMBL" id="VWO98395.1"/>
    </source>
</evidence>
<keyword evidence="1" id="KW-0378">Hydrolase</keyword>
<dbReference type="EC" id="3.4.24.-" evidence="1"/>
<proteinExistence type="predicted"/>
<gene>
    <name evidence="1" type="primary">Q6WIH3</name>
</gene>
<protein>
    <submittedName>
        <fullName evidence="1">Extracellular metalloproteinase 3 )</fullName>
        <ecNumber evidence="1">3.4.24.-</ecNumber>
    </submittedName>
</protein>
<name>A0A5K1JZ15_9APHY</name>
<dbReference type="AlphaFoldDB" id="A0A5K1JZ15"/>
<dbReference type="EMBL" id="LR726919">
    <property type="protein sequence ID" value="VWO98395.1"/>
    <property type="molecule type" value="Genomic_DNA"/>
</dbReference>
<dbReference type="Pfam" id="PF21858">
    <property type="entry name" value="DUF6914"/>
    <property type="match status" value="1"/>
</dbReference>
<sequence>MAPRTATIAVAQYEIPLFKYPHIHWSLVAFVPGTRQAMRYHIVGNTDSYGFDAGAIRDLLRSTKLMGGVKVAEIPEKHVANGWLEDTLRRVPIVRNDPSWHCQSWTVDAIRSLRDHVGWIWRG</sequence>
<reference evidence="1" key="1">
    <citation type="submission" date="2019-10" db="EMBL/GenBank/DDBJ databases">
        <authorList>
            <person name="Nor Muhammad N."/>
        </authorList>
    </citation>
    <scope>NUCLEOTIDE SEQUENCE</scope>
</reference>
<dbReference type="GO" id="GO:0016787">
    <property type="term" value="F:hydrolase activity"/>
    <property type="evidence" value="ECO:0007669"/>
    <property type="project" value="UniProtKB-KW"/>
</dbReference>
<organism evidence="1">
    <name type="scientific">Ganoderma boninense</name>
    <dbReference type="NCBI Taxonomy" id="34458"/>
    <lineage>
        <taxon>Eukaryota</taxon>
        <taxon>Fungi</taxon>
        <taxon>Dikarya</taxon>
        <taxon>Basidiomycota</taxon>
        <taxon>Agaricomycotina</taxon>
        <taxon>Agaricomycetes</taxon>
        <taxon>Polyporales</taxon>
        <taxon>Polyporaceae</taxon>
        <taxon>Ganoderma</taxon>
    </lineage>
</organism>